<dbReference type="Proteomes" id="UP000320404">
    <property type="component" value="Unassembled WGS sequence"/>
</dbReference>
<dbReference type="PANTHER" id="PTHR36503:SF1">
    <property type="entry name" value="BLR2520 PROTEIN"/>
    <property type="match status" value="1"/>
</dbReference>
<evidence type="ECO:0000259" key="2">
    <source>
        <dbReference type="PROSITE" id="PS51819"/>
    </source>
</evidence>
<comment type="caution">
    <text evidence="3">The sequence shown here is derived from an EMBL/GenBank/DDBJ whole genome shotgun (WGS) entry which is preliminary data.</text>
</comment>
<dbReference type="PROSITE" id="PS51819">
    <property type="entry name" value="VOC"/>
    <property type="match status" value="1"/>
</dbReference>
<organism evidence="3 4">
    <name type="scientific">OM182 bacterium</name>
    <dbReference type="NCBI Taxonomy" id="2510334"/>
    <lineage>
        <taxon>Bacteria</taxon>
        <taxon>Pseudomonadati</taxon>
        <taxon>Pseudomonadota</taxon>
        <taxon>Gammaproteobacteria</taxon>
        <taxon>OMG group</taxon>
        <taxon>OM182 clade</taxon>
    </lineage>
</organism>
<dbReference type="InterPro" id="IPR004360">
    <property type="entry name" value="Glyas_Fos-R_dOase_dom"/>
</dbReference>
<dbReference type="InterPro" id="IPR029068">
    <property type="entry name" value="Glyas_Bleomycin-R_OHBP_Dase"/>
</dbReference>
<evidence type="ECO:0000256" key="1">
    <source>
        <dbReference type="SAM" id="MobiDB-lite"/>
    </source>
</evidence>
<feature type="region of interest" description="Disordered" evidence="1">
    <location>
        <begin position="94"/>
        <end position="115"/>
    </location>
</feature>
<proteinExistence type="predicted"/>
<evidence type="ECO:0000313" key="3">
    <source>
        <dbReference type="EMBL" id="RZO77987.1"/>
    </source>
</evidence>
<dbReference type="PANTHER" id="PTHR36503">
    <property type="entry name" value="BLR2520 PROTEIN"/>
    <property type="match status" value="1"/>
</dbReference>
<evidence type="ECO:0000313" key="4">
    <source>
        <dbReference type="Proteomes" id="UP000320404"/>
    </source>
</evidence>
<dbReference type="Pfam" id="PF00903">
    <property type="entry name" value="Glyoxalase"/>
    <property type="match status" value="1"/>
</dbReference>
<dbReference type="AlphaFoldDB" id="A0A520S684"/>
<dbReference type="Gene3D" id="3.10.180.10">
    <property type="entry name" value="2,3-Dihydroxybiphenyl 1,2-Dioxygenase, domain 1"/>
    <property type="match status" value="1"/>
</dbReference>
<reference evidence="3 4" key="1">
    <citation type="submission" date="2019-02" db="EMBL/GenBank/DDBJ databases">
        <title>Prokaryotic population dynamics and viral predation in marine succession experiment using metagenomics: the confinement effect.</title>
        <authorList>
            <person name="Haro-Moreno J.M."/>
            <person name="Rodriguez-Valera F."/>
            <person name="Lopez-Perez M."/>
        </authorList>
    </citation>
    <scope>NUCLEOTIDE SEQUENCE [LARGE SCALE GENOMIC DNA]</scope>
    <source>
        <strain evidence="3">MED-G158</strain>
    </source>
</reference>
<dbReference type="EMBL" id="SHAH01000008">
    <property type="protein sequence ID" value="RZO77987.1"/>
    <property type="molecule type" value="Genomic_DNA"/>
</dbReference>
<dbReference type="SUPFAM" id="SSF54593">
    <property type="entry name" value="Glyoxalase/Bleomycin resistance protein/Dihydroxybiphenyl dioxygenase"/>
    <property type="match status" value="1"/>
</dbReference>
<name>A0A520S684_9GAMM</name>
<sequence length="123" mass="13635">MELGSFSVSLTVEDLEASRAFYAKLGFVEVHGEESQGWLILRNDQCTIGLFQGMFDKNILTFNPGWNQEGETLGEFADIRELQKHLKAEGLTLIKEPDESGSGPDSLALVDPDDNPILIDQHV</sequence>
<gene>
    <name evidence="3" type="ORF">EVA69_01195</name>
</gene>
<dbReference type="InterPro" id="IPR037523">
    <property type="entry name" value="VOC_core"/>
</dbReference>
<feature type="domain" description="VOC" evidence="2">
    <location>
        <begin position="2"/>
        <end position="122"/>
    </location>
</feature>
<protein>
    <submittedName>
        <fullName evidence="3">VOC family protein</fullName>
    </submittedName>
</protein>
<accession>A0A520S684</accession>